<sequence length="78" mass="8621">MNFIELDPNTGDITAVTGTTRKNLINFYSKNKAYNQISLQFNAIAPEIKGLQILPAKAVKKIIETMGLPSVKLEVDID</sequence>
<proteinExistence type="predicted"/>
<gene>
    <name evidence="1" type="ORF">C1A40_02315</name>
</gene>
<dbReference type="Proteomes" id="UP000236592">
    <property type="component" value="Chromosome"/>
</dbReference>
<dbReference type="EMBL" id="CP025938">
    <property type="protein sequence ID" value="AUS04376.1"/>
    <property type="molecule type" value="Genomic_DNA"/>
</dbReference>
<dbReference type="RefSeq" id="WP_102994486.1">
    <property type="nucleotide sequence ID" value="NZ_CP025938.1"/>
</dbReference>
<dbReference type="AlphaFoldDB" id="A0A2I7SEQ5"/>
<evidence type="ECO:0000313" key="1">
    <source>
        <dbReference type="EMBL" id="AUS04376.1"/>
    </source>
</evidence>
<protein>
    <submittedName>
        <fullName evidence="1">Uncharacterized protein</fullName>
    </submittedName>
</protein>
<reference evidence="2" key="1">
    <citation type="submission" date="2018-01" db="EMBL/GenBank/DDBJ databases">
        <title>Complete genome of Tamlana sp. UJ94.</title>
        <authorList>
            <person name="Jung J."/>
            <person name="Chung D."/>
            <person name="Bae S.S."/>
            <person name="Baek K."/>
        </authorList>
    </citation>
    <scope>NUCLEOTIDE SEQUENCE [LARGE SCALE GENOMIC DNA]</scope>
    <source>
        <strain evidence="2">UJ94</strain>
    </source>
</reference>
<evidence type="ECO:0000313" key="2">
    <source>
        <dbReference type="Proteomes" id="UP000236592"/>
    </source>
</evidence>
<organism evidence="1 2">
    <name type="scientific">Pseudotamlana carrageenivorans</name>
    <dbReference type="NCBI Taxonomy" id="2069432"/>
    <lineage>
        <taxon>Bacteria</taxon>
        <taxon>Pseudomonadati</taxon>
        <taxon>Bacteroidota</taxon>
        <taxon>Flavobacteriia</taxon>
        <taxon>Flavobacteriales</taxon>
        <taxon>Flavobacteriaceae</taxon>
        <taxon>Pseudotamlana</taxon>
    </lineage>
</organism>
<name>A0A2I7SEQ5_9FLAO</name>
<keyword evidence="2" id="KW-1185">Reference proteome</keyword>
<dbReference type="KEGG" id="taj:C1A40_02315"/>
<accession>A0A2I7SEQ5</accession>